<dbReference type="InterPro" id="IPR045670">
    <property type="entry name" value="DUF5916"/>
</dbReference>
<dbReference type="Pfam" id="PF06452">
    <property type="entry name" value="CBM9_1"/>
    <property type="match status" value="1"/>
</dbReference>
<name>A0A0S7XQ69_UNCSA</name>
<dbReference type="SUPFAM" id="SSF49344">
    <property type="entry name" value="CBD9-like"/>
    <property type="match status" value="1"/>
</dbReference>
<gene>
    <name evidence="3" type="ORF">AMJ44_12495</name>
</gene>
<feature type="domain" description="DUF5916" evidence="2">
    <location>
        <begin position="241"/>
        <end position="808"/>
    </location>
</feature>
<evidence type="ECO:0000313" key="3">
    <source>
        <dbReference type="EMBL" id="KPJ64606.1"/>
    </source>
</evidence>
<accession>A0A0S7XQ69</accession>
<dbReference type="GO" id="GO:0016052">
    <property type="term" value="P:carbohydrate catabolic process"/>
    <property type="evidence" value="ECO:0007669"/>
    <property type="project" value="InterPro"/>
</dbReference>
<organism evidence="3 4">
    <name type="scientific">candidate division WOR-1 bacterium DG_54_3</name>
    <dbReference type="NCBI Taxonomy" id="1703775"/>
    <lineage>
        <taxon>Bacteria</taxon>
        <taxon>Bacillati</taxon>
        <taxon>Saganbacteria</taxon>
    </lineage>
</organism>
<dbReference type="Pfam" id="PF19313">
    <property type="entry name" value="DUF5916"/>
    <property type="match status" value="1"/>
</dbReference>
<sequence length="811" mass="94409">MMLNWKWVLIFFLIFLFFLILSRSDLLAQEADEDTVKSITAIRINGGAKINGILDEEFWQKALRSGDFTQYQPDEGEPASESTFVRVAYDDEALYVGMEMYDSEPDKIISRLTRRDRYVESDLVNVIIDSYHDHQTAYAFTAFVSGTQKDSYYYNDNWSDDNWDAVWESATRITPWGWIAEIKIPFHCLRFACEENPIWGFYCSRRIARENELDRWIYIPESASGFVSHFGHLKGLKDLTPPKRLEILPYVVSYEETEARSLGNPDGRDFFGNLGFDLKYGITSNITLDATINPDFGQVEQDETILNLSTFETWYPEKRPFFLEGFKIFETPFDLFYSRRIGKEPSLWPDEAEYYIDRPTATTILAAGKITGKTKSGMSIGILEAVTQKEVAEFADEDDHRRKAVIEPQTNYFIARAKQDILKNSEVGMMATAVNQKDSHPAYTGDLDWNLRFHNGDYLCAGQIIGSKTGPKEDGWGTALGFEKQGGEYIRGSISAEYLDRGLDLNHMGFLRRDDYKEVWGWVQYRTTKKWWIIRKTWNNLNIGLADNLSGVKLTRGGNFNNSIELVNFWSLGGGIWRDFDNIYSDVETDGGPPAPIPIGQNWWVWLVTDSRRWWQINPYFEMGDTWDGRFKTYSLWLTLQPRSNIEISGGPGYYRNNGVSRYLTYLEDENENRTDDIFGEQHVRRFDMTFRGTFTFSRNLSLQIYAQPFMAAVDYRNFKKLVPPDGFEYVDTTVYDEKEEEPDYNWTSFNSNVVLRWEYRPGSTLFLVWTQSRETNGDVGVFRFRRDWNNMFDTVPGNTFLIKVNYWWSI</sequence>
<dbReference type="AlphaFoldDB" id="A0A0S7XQ69"/>
<protein>
    <submittedName>
        <fullName evidence="3">Uncharacterized protein</fullName>
    </submittedName>
</protein>
<dbReference type="CDD" id="cd09618">
    <property type="entry name" value="CBM9_like_2"/>
    <property type="match status" value="1"/>
</dbReference>
<dbReference type="GO" id="GO:0004553">
    <property type="term" value="F:hydrolase activity, hydrolyzing O-glycosyl compounds"/>
    <property type="evidence" value="ECO:0007669"/>
    <property type="project" value="InterPro"/>
</dbReference>
<evidence type="ECO:0000259" key="1">
    <source>
        <dbReference type="Pfam" id="PF06452"/>
    </source>
</evidence>
<comment type="caution">
    <text evidence="3">The sequence shown here is derived from an EMBL/GenBank/DDBJ whole genome shotgun (WGS) entry which is preliminary data.</text>
</comment>
<dbReference type="EMBL" id="LIZX01000172">
    <property type="protein sequence ID" value="KPJ64606.1"/>
    <property type="molecule type" value="Genomic_DNA"/>
</dbReference>
<dbReference type="InterPro" id="IPR010502">
    <property type="entry name" value="Carb-bd_dom_fam9"/>
</dbReference>
<reference evidence="3 4" key="1">
    <citation type="journal article" date="2015" name="Microbiome">
        <title>Genomic resolution of linkages in carbon, nitrogen, and sulfur cycling among widespread estuary sediment bacteria.</title>
        <authorList>
            <person name="Baker B.J."/>
            <person name="Lazar C.S."/>
            <person name="Teske A.P."/>
            <person name="Dick G.J."/>
        </authorList>
    </citation>
    <scope>NUCLEOTIDE SEQUENCE [LARGE SCALE GENOMIC DNA]</scope>
    <source>
        <strain evidence="3">DG_54_3</strain>
    </source>
</reference>
<feature type="domain" description="Carbohydrate-binding" evidence="1">
    <location>
        <begin position="50"/>
        <end position="201"/>
    </location>
</feature>
<dbReference type="Proteomes" id="UP000051861">
    <property type="component" value="Unassembled WGS sequence"/>
</dbReference>
<proteinExistence type="predicted"/>
<dbReference type="GO" id="GO:0030246">
    <property type="term" value="F:carbohydrate binding"/>
    <property type="evidence" value="ECO:0007669"/>
    <property type="project" value="InterPro"/>
</dbReference>
<dbReference type="Gene3D" id="2.60.40.1190">
    <property type="match status" value="1"/>
</dbReference>
<evidence type="ECO:0000259" key="2">
    <source>
        <dbReference type="Pfam" id="PF19313"/>
    </source>
</evidence>
<evidence type="ECO:0000313" key="4">
    <source>
        <dbReference type="Proteomes" id="UP000051861"/>
    </source>
</evidence>